<evidence type="ECO:0000313" key="5">
    <source>
        <dbReference type="Proteomes" id="UP000198310"/>
    </source>
</evidence>
<name>A0A238XJN7_9BACT</name>
<dbReference type="EMBL" id="FZNS01000004">
    <property type="protein sequence ID" value="SNR59206.1"/>
    <property type="molecule type" value="Genomic_DNA"/>
</dbReference>
<sequence>MPNSTPTTAQPLADTPASASGRRSLGRRGELLLALLPTATVLLMLWLLELLSNQRLLFASLASSAFLIYLDPGHRTNSARTLAISQLGAASIGFVLHALVGPGYVSAALAMVLSILLMIALDAMHPPAVSTGLNFAFRAGSGEGNLLLFGLAVGLVVVLVIVQRGSTYILSRLTRTTTPTTS</sequence>
<dbReference type="RefSeq" id="WP_045687087.1">
    <property type="nucleotide sequence ID" value="NZ_FZNS01000004.1"/>
</dbReference>
<feature type="transmembrane region" description="Helical" evidence="2">
    <location>
        <begin position="82"/>
        <end position="100"/>
    </location>
</feature>
<keyword evidence="2" id="KW-0472">Membrane</keyword>
<dbReference type="Proteomes" id="UP000198310">
    <property type="component" value="Unassembled WGS sequence"/>
</dbReference>
<evidence type="ECO:0000256" key="1">
    <source>
        <dbReference type="SAM" id="MobiDB-lite"/>
    </source>
</evidence>
<proteinExistence type="predicted"/>
<feature type="transmembrane region" description="Helical" evidence="2">
    <location>
        <begin position="106"/>
        <end position="124"/>
    </location>
</feature>
<reference evidence="5" key="1">
    <citation type="submission" date="2017-06" db="EMBL/GenBank/DDBJ databases">
        <authorList>
            <person name="Varghese N."/>
            <person name="Submissions S."/>
        </authorList>
    </citation>
    <scope>NUCLEOTIDE SEQUENCE [LARGE SCALE GENOMIC DNA]</scope>
    <source>
        <strain evidence="5">DSM 28041</strain>
    </source>
</reference>
<feature type="region of interest" description="Disordered" evidence="1">
    <location>
        <begin position="1"/>
        <end position="22"/>
    </location>
</feature>
<protein>
    <submittedName>
        <fullName evidence="4">HPP family protein</fullName>
    </submittedName>
</protein>
<evidence type="ECO:0000259" key="3">
    <source>
        <dbReference type="Pfam" id="PF04982"/>
    </source>
</evidence>
<gene>
    <name evidence="4" type="ORF">SAMN06269173_104174</name>
</gene>
<accession>A0A238XJN7</accession>
<dbReference type="InterPro" id="IPR058581">
    <property type="entry name" value="TM_HPP"/>
</dbReference>
<feature type="domain" description="HPP transmembrane region" evidence="3">
    <location>
        <begin position="33"/>
        <end position="160"/>
    </location>
</feature>
<feature type="transmembrane region" description="Helical" evidence="2">
    <location>
        <begin position="145"/>
        <end position="162"/>
    </location>
</feature>
<feature type="compositionally biased region" description="Polar residues" evidence="1">
    <location>
        <begin position="1"/>
        <end position="10"/>
    </location>
</feature>
<feature type="transmembrane region" description="Helical" evidence="2">
    <location>
        <begin position="31"/>
        <end position="48"/>
    </location>
</feature>
<dbReference type="AlphaFoldDB" id="A0A238XJN7"/>
<keyword evidence="2" id="KW-1133">Transmembrane helix</keyword>
<dbReference type="Pfam" id="PF04982">
    <property type="entry name" value="TM_HPP"/>
    <property type="match status" value="1"/>
</dbReference>
<organism evidence="4 5">
    <name type="scientific">Hymenobacter mucosus</name>
    <dbReference type="NCBI Taxonomy" id="1411120"/>
    <lineage>
        <taxon>Bacteria</taxon>
        <taxon>Pseudomonadati</taxon>
        <taxon>Bacteroidota</taxon>
        <taxon>Cytophagia</taxon>
        <taxon>Cytophagales</taxon>
        <taxon>Hymenobacteraceae</taxon>
        <taxon>Hymenobacter</taxon>
    </lineage>
</organism>
<keyword evidence="5" id="KW-1185">Reference proteome</keyword>
<keyword evidence="2" id="KW-0812">Transmembrane</keyword>
<evidence type="ECO:0000313" key="4">
    <source>
        <dbReference type="EMBL" id="SNR59206.1"/>
    </source>
</evidence>
<evidence type="ECO:0000256" key="2">
    <source>
        <dbReference type="SAM" id="Phobius"/>
    </source>
</evidence>